<dbReference type="STRING" id="7209.A0A1I7V6Z9"/>
<sequence>MDSKRTGAIKRWFEQLLRAKLAIDPVDGWALLYKRHISVITHLIITGKFKKCEEKSSQEAYTKAYQALMDQMTDASFLDHLKPELAATGDNFEVAKFLVVFLNELRISLEMVFEEDYGLTEEENKHIGAILCYLEDHQNWDPYESWPAVLFQSGDEPVDSKSFITPKIRRSNHCGFARSERADMRRSPLSEIVSSPRSRELRIIREKDRKIKTLSERCKLLEYEKDDIESSLRTANQEIKKLVKSHSEVSGAVSEKDARCQTLTTELDDWRTKAAAAEEENSQMRQQLKSVKQELHTTQRQLREAEFDILSKQRAVESWEKNATLEEQWRLKMEREREELLQELEVTRISKTAAEERLLRLTTNDEAEIAELRNIIDGLRSDIKEARREKDEVLISQDERLRIKELDIARSAAVIAEMKKQLSVAQISVRNIRSLAVQVRKLCGELENRRTEIQGLRLLFSGIQNGYQTLQEENAQNKAMIESLRNNAAISEYQSKALAASLEDQRKKHVEAMMAKQEILNERQRMLSEAWNQLNGSVELSIRLQEELTRRDVAYHALEQRLASTEERCSTISQHFSISNSTLDSKPAEEIAKTNCHFSEIVDVSSGALPHEFHPLPEVEDENDVLSSSSVNGDPYMLKVEAHPGRLNTADEQEQFNTSVDSERLAELNRRNKTVPPHMRSTYATELTYVPKRFSSEKLEDELKNSEDFTPYLYKSGGDTSSLVSPSNLSKTKYASWSLRSVKKHFGKILQEANSSKTSLISKGRSPLRWKN</sequence>
<dbReference type="OrthoDB" id="5791508at2759"/>
<dbReference type="KEGG" id="loa:LOAG_10961"/>
<evidence type="ECO:0000313" key="3">
    <source>
        <dbReference type="Proteomes" id="UP000095285"/>
    </source>
</evidence>
<name>A0A1I7V6Z9_LOALO</name>
<dbReference type="RefSeq" id="XP_003146532.1">
    <property type="nucleotide sequence ID" value="XM_003146484.1"/>
</dbReference>
<reference evidence="4" key="2">
    <citation type="submission" date="2016-11" db="UniProtKB">
        <authorList>
            <consortium name="WormBaseParasite"/>
        </authorList>
    </citation>
    <scope>IDENTIFICATION</scope>
</reference>
<dbReference type="SUPFAM" id="SSF90257">
    <property type="entry name" value="Myosin rod fragments"/>
    <property type="match status" value="1"/>
</dbReference>
<dbReference type="FunCoup" id="A0A1I7V6Z9">
    <property type="interactions" value="118"/>
</dbReference>
<proteinExistence type="predicted"/>
<dbReference type="GeneID" id="9948409"/>
<keyword evidence="1" id="KW-0175">Coiled coil</keyword>
<dbReference type="CTD" id="9948409"/>
<organism evidence="3 4">
    <name type="scientific">Loa loa</name>
    <name type="common">Eye worm</name>
    <name type="synonym">Filaria loa</name>
    <dbReference type="NCBI Taxonomy" id="7209"/>
    <lineage>
        <taxon>Eukaryota</taxon>
        <taxon>Metazoa</taxon>
        <taxon>Ecdysozoa</taxon>
        <taxon>Nematoda</taxon>
        <taxon>Chromadorea</taxon>
        <taxon>Rhabditida</taxon>
        <taxon>Spirurina</taxon>
        <taxon>Spiruromorpha</taxon>
        <taxon>Filarioidea</taxon>
        <taxon>Onchocercidae</taxon>
        <taxon>Loa</taxon>
    </lineage>
</organism>
<protein>
    <submittedName>
        <fullName evidence="4">LisH domain-containing protein</fullName>
    </submittedName>
</protein>
<dbReference type="WBParaSite" id="EN70_10567">
    <property type="protein sequence ID" value="EN70_10567"/>
    <property type="gene ID" value="EN70_10567"/>
</dbReference>
<gene>
    <name evidence="2 4" type="ORF">LOAG_10961</name>
</gene>
<accession>A0A1S0TNW7</accession>
<dbReference type="OMA" id="QWRLKME"/>
<evidence type="ECO:0000313" key="2">
    <source>
        <dbReference type="EMBL" id="EFO17538.1"/>
    </source>
</evidence>
<dbReference type="Proteomes" id="UP000095285">
    <property type="component" value="Unassembled WGS sequence"/>
</dbReference>
<dbReference type="AlphaFoldDB" id="A0A1I7V6Z9"/>
<feature type="coiled-coil region" evidence="1">
    <location>
        <begin position="204"/>
        <end position="396"/>
    </location>
</feature>
<reference evidence="2 3" key="1">
    <citation type="submission" date="2012-04" db="EMBL/GenBank/DDBJ databases">
        <title>The Genome Sequence of Loa loa.</title>
        <authorList>
            <consortium name="The Broad Institute Genome Sequencing Platform"/>
            <consortium name="Broad Institute Genome Sequencing Center for Infectious Disease"/>
            <person name="Nutman T.B."/>
            <person name="Fink D.L."/>
            <person name="Russ C."/>
            <person name="Young S."/>
            <person name="Zeng Q."/>
            <person name="Gargeya S."/>
            <person name="Alvarado L."/>
            <person name="Berlin A."/>
            <person name="Chapman S.B."/>
            <person name="Chen Z."/>
            <person name="Freedman E."/>
            <person name="Gellesch M."/>
            <person name="Goldberg J."/>
            <person name="Griggs A."/>
            <person name="Gujja S."/>
            <person name="Heilman E.R."/>
            <person name="Heiman D."/>
            <person name="Howarth C."/>
            <person name="Mehta T."/>
            <person name="Neiman D."/>
            <person name="Pearson M."/>
            <person name="Roberts A."/>
            <person name="Saif S."/>
            <person name="Shea T."/>
            <person name="Shenoy N."/>
            <person name="Sisk P."/>
            <person name="Stolte C."/>
            <person name="Sykes S."/>
            <person name="White J."/>
            <person name="Yandava C."/>
            <person name="Haas B."/>
            <person name="Henn M.R."/>
            <person name="Nusbaum C."/>
            <person name="Birren B."/>
        </authorList>
    </citation>
    <scope>NUCLEOTIDE SEQUENCE [LARGE SCALE GENOMIC DNA]</scope>
</reference>
<evidence type="ECO:0000256" key="1">
    <source>
        <dbReference type="SAM" id="Coils"/>
    </source>
</evidence>
<evidence type="ECO:0000313" key="4">
    <source>
        <dbReference type="WBParaSite" id="EN70_10567"/>
    </source>
</evidence>
<dbReference type="EMBL" id="JH712330">
    <property type="protein sequence ID" value="EFO17538.1"/>
    <property type="molecule type" value="Genomic_DNA"/>
</dbReference>
<keyword evidence="3" id="KW-1185">Reference proteome</keyword>
<accession>A0A1I7V6Z9</accession>